<dbReference type="Proteomes" id="UP000095283">
    <property type="component" value="Unplaced"/>
</dbReference>
<dbReference type="AlphaFoldDB" id="A0A1I7WZK4"/>
<evidence type="ECO:0000313" key="8">
    <source>
        <dbReference type="Proteomes" id="UP000095283"/>
    </source>
</evidence>
<dbReference type="InterPro" id="IPR050352">
    <property type="entry name" value="ABCG_transporters"/>
</dbReference>
<proteinExistence type="inferred from homology"/>
<accession>A0A1I7WZK4</accession>
<sequence>MYKFRKKQVLNSVFGAAHPGKVLAIMGASGAGKTSLLNILAQRNTGALEVRGSMKTSPSDRIHHLGERLTCRQNVHEEILGLRPAG</sequence>
<evidence type="ECO:0000256" key="3">
    <source>
        <dbReference type="ARBA" id="ARBA00022448"/>
    </source>
</evidence>
<keyword evidence="5" id="KW-1133">Transmembrane helix</keyword>
<organism evidence="8 9">
    <name type="scientific">Heterorhabditis bacteriophora</name>
    <name type="common">Entomopathogenic nematode worm</name>
    <dbReference type="NCBI Taxonomy" id="37862"/>
    <lineage>
        <taxon>Eukaryota</taxon>
        <taxon>Metazoa</taxon>
        <taxon>Ecdysozoa</taxon>
        <taxon>Nematoda</taxon>
        <taxon>Chromadorea</taxon>
        <taxon>Rhabditida</taxon>
        <taxon>Rhabditina</taxon>
        <taxon>Rhabditomorpha</taxon>
        <taxon>Strongyloidea</taxon>
        <taxon>Heterorhabditidae</taxon>
        <taxon>Heterorhabditis</taxon>
    </lineage>
</organism>
<dbReference type="GO" id="GO:0005524">
    <property type="term" value="F:ATP binding"/>
    <property type="evidence" value="ECO:0007669"/>
    <property type="project" value="InterPro"/>
</dbReference>
<feature type="domain" description="ABC transporter" evidence="7">
    <location>
        <begin position="16"/>
        <end position="63"/>
    </location>
</feature>
<dbReference type="InterPro" id="IPR027417">
    <property type="entry name" value="P-loop_NTPase"/>
</dbReference>
<comment type="subcellular location">
    <subcellularLocation>
        <location evidence="1">Membrane</location>
        <topology evidence="1">Multi-pass membrane protein</topology>
    </subcellularLocation>
</comment>
<reference evidence="9" key="1">
    <citation type="submission" date="2016-11" db="UniProtKB">
        <authorList>
            <consortium name="WormBaseParasite"/>
        </authorList>
    </citation>
    <scope>IDENTIFICATION</scope>
</reference>
<evidence type="ECO:0000256" key="2">
    <source>
        <dbReference type="ARBA" id="ARBA00005814"/>
    </source>
</evidence>
<evidence type="ECO:0000256" key="5">
    <source>
        <dbReference type="ARBA" id="ARBA00022989"/>
    </source>
</evidence>
<dbReference type="GO" id="GO:0005886">
    <property type="term" value="C:plasma membrane"/>
    <property type="evidence" value="ECO:0007669"/>
    <property type="project" value="TreeGrafter"/>
</dbReference>
<evidence type="ECO:0000256" key="6">
    <source>
        <dbReference type="ARBA" id="ARBA00023136"/>
    </source>
</evidence>
<dbReference type="PANTHER" id="PTHR48041:SF139">
    <property type="entry name" value="PROTEIN SCARLET"/>
    <property type="match status" value="1"/>
</dbReference>
<dbReference type="Gene3D" id="3.40.50.300">
    <property type="entry name" value="P-loop containing nucleotide triphosphate hydrolases"/>
    <property type="match status" value="1"/>
</dbReference>
<evidence type="ECO:0000256" key="1">
    <source>
        <dbReference type="ARBA" id="ARBA00004141"/>
    </source>
</evidence>
<evidence type="ECO:0000259" key="7">
    <source>
        <dbReference type="Pfam" id="PF00005"/>
    </source>
</evidence>
<keyword evidence="3" id="KW-0813">Transport</keyword>
<keyword evidence="8" id="KW-1185">Reference proteome</keyword>
<dbReference type="InterPro" id="IPR003439">
    <property type="entry name" value="ABC_transporter-like_ATP-bd"/>
</dbReference>
<dbReference type="PANTHER" id="PTHR48041">
    <property type="entry name" value="ABC TRANSPORTER G FAMILY MEMBER 28"/>
    <property type="match status" value="1"/>
</dbReference>
<name>A0A1I7WZK4_HETBA</name>
<dbReference type="GO" id="GO:0016887">
    <property type="term" value="F:ATP hydrolysis activity"/>
    <property type="evidence" value="ECO:0007669"/>
    <property type="project" value="InterPro"/>
</dbReference>
<keyword evidence="4" id="KW-0812">Transmembrane</keyword>
<dbReference type="Pfam" id="PF00005">
    <property type="entry name" value="ABC_tran"/>
    <property type="match status" value="1"/>
</dbReference>
<evidence type="ECO:0000256" key="4">
    <source>
        <dbReference type="ARBA" id="ARBA00022692"/>
    </source>
</evidence>
<evidence type="ECO:0000313" key="9">
    <source>
        <dbReference type="WBParaSite" id="Hba_10572"/>
    </source>
</evidence>
<protein>
    <submittedName>
        <fullName evidence="9">ABC transporter domain-containing protein</fullName>
    </submittedName>
</protein>
<comment type="similarity">
    <text evidence="2">Belongs to the ABC transporter superfamily. ABCG family. Eye pigment precursor importer (TC 3.A.1.204) subfamily.</text>
</comment>
<keyword evidence="6" id="KW-0472">Membrane</keyword>
<dbReference type="SUPFAM" id="SSF52540">
    <property type="entry name" value="P-loop containing nucleoside triphosphate hydrolases"/>
    <property type="match status" value="1"/>
</dbReference>
<dbReference type="WBParaSite" id="Hba_10572">
    <property type="protein sequence ID" value="Hba_10572"/>
    <property type="gene ID" value="Hba_10572"/>
</dbReference>
<dbReference type="GO" id="GO:0042626">
    <property type="term" value="F:ATPase-coupled transmembrane transporter activity"/>
    <property type="evidence" value="ECO:0007669"/>
    <property type="project" value="TreeGrafter"/>
</dbReference>